<dbReference type="Proteomes" id="UP001396898">
    <property type="component" value="Unassembled WGS sequence"/>
</dbReference>
<protein>
    <submittedName>
        <fullName evidence="2">Uncharacterized protein</fullName>
    </submittedName>
</protein>
<evidence type="ECO:0000313" key="3">
    <source>
        <dbReference type="Proteomes" id="UP001396898"/>
    </source>
</evidence>
<organism evidence="2 3">
    <name type="scientific">Apiospora marii</name>
    <dbReference type="NCBI Taxonomy" id="335849"/>
    <lineage>
        <taxon>Eukaryota</taxon>
        <taxon>Fungi</taxon>
        <taxon>Dikarya</taxon>
        <taxon>Ascomycota</taxon>
        <taxon>Pezizomycotina</taxon>
        <taxon>Sordariomycetes</taxon>
        <taxon>Xylariomycetidae</taxon>
        <taxon>Amphisphaeriales</taxon>
        <taxon>Apiosporaceae</taxon>
        <taxon>Apiospora</taxon>
    </lineage>
</organism>
<sequence length="102" mass="12400">MLQGEEEQNDMNDDEEKDERYENFEGEETKGHYVVFPRLRWMDEVTLPRSFRLTFTWRAECHRMTKQKISAHDFVHGLVQYGNFRFAMDDSEYLGRRKLDSK</sequence>
<proteinExistence type="predicted"/>
<reference evidence="2 3" key="1">
    <citation type="submission" date="2023-01" db="EMBL/GenBank/DDBJ databases">
        <title>Analysis of 21 Apiospora genomes using comparative genomics revels a genus with tremendous synthesis potential of carbohydrate active enzymes and secondary metabolites.</title>
        <authorList>
            <person name="Sorensen T."/>
        </authorList>
    </citation>
    <scope>NUCLEOTIDE SEQUENCE [LARGE SCALE GENOMIC DNA]</scope>
    <source>
        <strain evidence="2 3">CBS 20057</strain>
    </source>
</reference>
<gene>
    <name evidence="2" type="ORF">PG991_000518</name>
</gene>
<comment type="caution">
    <text evidence="2">The sequence shown here is derived from an EMBL/GenBank/DDBJ whole genome shotgun (WGS) entry which is preliminary data.</text>
</comment>
<dbReference type="EMBL" id="JAQQWI010000001">
    <property type="protein sequence ID" value="KAK8040730.1"/>
    <property type="molecule type" value="Genomic_DNA"/>
</dbReference>
<accession>A0ABR1T445</accession>
<feature type="compositionally biased region" description="Acidic residues" evidence="1">
    <location>
        <begin position="1"/>
        <end position="17"/>
    </location>
</feature>
<evidence type="ECO:0000313" key="2">
    <source>
        <dbReference type="EMBL" id="KAK8040730.1"/>
    </source>
</evidence>
<name>A0ABR1T445_9PEZI</name>
<evidence type="ECO:0000256" key="1">
    <source>
        <dbReference type="SAM" id="MobiDB-lite"/>
    </source>
</evidence>
<keyword evidence="3" id="KW-1185">Reference proteome</keyword>
<feature type="region of interest" description="Disordered" evidence="1">
    <location>
        <begin position="1"/>
        <end position="25"/>
    </location>
</feature>